<sequence length="154" mass="15992">MLLVRELVHRRKLLVAAAGTGTSATAGCLGRFPVVGSSVSTAFELVDPTLDLTGDPEVSVEDGTVTARGTVEYGSSECGTVDLAHAEYERSQERLDLLVVAADDAGGAGGCSDDLAYGGYRLEASVEGLLRRVTVTEHHVFGDAYSTTVDGLDG</sequence>
<reference evidence="2" key="1">
    <citation type="submission" date="2017-10" db="EMBL/GenBank/DDBJ databases">
        <title>Phenotypic and genomic properties of facultatively anaerobic sulfur-reducing natronoarchaea from hypersaline soda lakes.</title>
        <authorList>
            <person name="Sorokin D.Y."/>
            <person name="Kublanov I.V."/>
            <person name="Roman P."/>
            <person name="Sinninghe Damste J.S."/>
            <person name="Golyshin P.N."/>
            <person name="Rojo D."/>
            <person name="Ciordia S."/>
            <person name="Mena Md.C."/>
            <person name="Ferrer M."/>
            <person name="Messina E."/>
            <person name="Smedile F."/>
            <person name="La Spada G."/>
            <person name="La Cono V."/>
            <person name="Yakimov M.M."/>
        </authorList>
    </citation>
    <scope>NUCLEOTIDE SEQUENCE [LARGE SCALE GENOMIC DNA]</scope>
    <source>
        <strain evidence="2">AArc1</strain>
    </source>
</reference>
<proteinExistence type="predicted"/>
<dbReference type="Proteomes" id="UP000258707">
    <property type="component" value="Chromosome"/>
</dbReference>
<accession>A0A346PEI9</accession>
<evidence type="ECO:0000313" key="1">
    <source>
        <dbReference type="EMBL" id="AXR77934.1"/>
    </source>
</evidence>
<protein>
    <recommendedName>
        <fullName evidence="3">Lipoprotein</fullName>
    </recommendedName>
</protein>
<dbReference type="KEGG" id="nan:AArc1_1601"/>
<evidence type="ECO:0000313" key="2">
    <source>
        <dbReference type="Proteomes" id="UP000258707"/>
    </source>
</evidence>
<evidence type="ECO:0008006" key="3">
    <source>
        <dbReference type="Google" id="ProtNLM"/>
    </source>
</evidence>
<gene>
    <name evidence="1" type="ORF">AArc1_1601</name>
</gene>
<dbReference type="AlphaFoldDB" id="A0A346PEI9"/>
<dbReference type="PROSITE" id="PS51257">
    <property type="entry name" value="PROKAR_LIPOPROTEIN"/>
    <property type="match status" value="1"/>
</dbReference>
<name>A0A346PEI9_9EURY</name>
<organism evidence="1 2">
    <name type="scientific">Natrarchaeobaculum sulfurireducens</name>
    <dbReference type="NCBI Taxonomy" id="2044521"/>
    <lineage>
        <taxon>Archaea</taxon>
        <taxon>Methanobacteriati</taxon>
        <taxon>Methanobacteriota</taxon>
        <taxon>Stenosarchaea group</taxon>
        <taxon>Halobacteria</taxon>
        <taxon>Halobacteriales</taxon>
        <taxon>Natrialbaceae</taxon>
        <taxon>Natrarchaeobaculum</taxon>
    </lineage>
</organism>
<dbReference type="EMBL" id="CP024047">
    <property type="protein sequence ID" value="AXR77934.1"/>
    <property type="molecule type" value="Genomic_DNA"/>
</dbReference>